<dbReference type="EMBL" id="JADGJQ010000071">
    <property type="protein sequence ID" value="KAJ3173383.1"/>
    <property type="molecule type" value="Genomic_DNA"/>
</dbReference>
<dbReference type="GO" id="GO:0051087">
    <property type="term" value="F:protein-folding chaperone binding"/>
    <property type="evidence" value="ECO:0007669"/>
    <property type="project" value="TreeGrafter"/>
</dbReference>
<keyword evidence="2" id="KW-0143">Chaperone</keyword>
<feature type="coiled-coil region" evidence="3">
    <location>
        <begin position="78"/>
        <end position="112"/>
    </location>
</feature>
<dbReference type="SUPFAM" id="SSF46579">
    <property type="entry name" value="Prefoldin"/>
    <property type="match status" value="1"/>
</dbReference>
<dbReference type="PANTHER" id="PTHR21431">
    <property type="entry name" value="PREFOLDIN SUBUNIT 6"/>
    <property type="match status" value="1"/>
</dbReference>
<dbReference type="GO" id="GO:0005737">
    <property type="term" value="C:cytoplasm"/>
    <property type="evidence" value="ECO:0007669"/>
    <property type="project" value="TreeGrafter"/>
</dbReference>
<dbReference type="PANTHER" id="PTHR21431:SF0">
    <property type="entry name" value="PREFOLDIN SUBUNIT 6"/>
    <property type="match status" value="1"/>
</dbReference>
<proteinExistence type="inferred from homology"/>
<reference evidence="4" key="1">
    <citation type="submission" date="2020-05" db="EMBL/GenBank/DDBJ databases">
        <title>Phylogenomic resolution of chytrid fungi.</title>
        <authorList>
            <person name="Stajich J.E."/>
            <person name="Amses K."/>
            <person name="Simmons R."/>
            <person name="Seto K."/>
            <person name="Myers J."/>
            <person name="Bonds A."/>
            <person name="Quandt C.A."/>
            <person name="Barry K."/>
            <person name="Liu P."/>
            <person name="Grigoriev I."/>
            <person name="Longcore J.E."/>
            <person name="James T.Y."/>
        </authorList>
    </citation>
    <scope>NUCLEOTIDE SEQUENCE</scope>
    <source>
        <strain evidence="4">JEL0379</strain>
    </source>
</reference>
<dbReference type="InterPro" id="IPR002777">
    <property type="entry name" value="PFD_beta-like"/>
</dbReference>
<evidence type="ECO:0000256" key="3">
    <source>
        <dbReference type="SAM" id="Coils"/>
    </source>
</evidence>
<evidence type="ECO:0000313" key="4">
    <source>
        <dbReference type="EMBL" id="KAJ3173383.1"/>
    </source>
</evidence>
<dbReference type="GO" id="GO:0051082">
    <property type="term" value="F:unfolded protein binding"/>
    <property type="evidence" value="ECO:0007669"/>
    <property type="project" value="InterPro"/>
</dbReference>
<dbReference type="Gene3D" id="1.10.287.370">
    <property type="match status" value="1"/>
</dbReference>
<protein>
    <recommendedName>
        <fullName evidence="6">Prefoldin subunit 6</fullName>
    </recommendedName>
</protein>
<organism evidence="4 5">
    <name type="scientific">Geranomyces variabilis</name>
    <dbReference type="NCBI Taxonomy" id="109894"/>
    <lineage>
        <taxon>Eukaryota</taxon>
        <taxon>Fungi</taxon>
        <taxon>Fungi incertae sedis</taxon>
        <taxon>Chytridiomycota</taxon>
        <taxon>Chytridiomycota incertae sedis</taxon>
        <taxon>Chytridiomycetes</taxon>
        <taxon>Spizellomycetales</taxon>
        <taxon>Powellomycetaceae</taxon>
        <taxon>Geranomyces</taxon>
    </lineage>
</organism>
<keyword evidence="5" id="KW-1185">Reference proteome</keyword>
<dbReference type="InterPro" id="IPR009053">
    <property type="entry name" value="Prefoldin"/>
</dbReference>
<dbReference type="Pfam" id="PF01920">
    <property type="entry name" value="Prefoldin_2"/>
    <property type="match status" value="1"/>
</dbReference>
<gene>
    <name evidence="4" type="ORF">HDU87_007652</name>
</gene>
<sequence length="119" mass="13736">MSVAPQLEKEMAAFQNLQKDFSKVIQSRAQLESQLKENEMVAKEFELLKEDATVYKLIGPVLVKQDKPEATVNVKKRIEFISAEIKRLEGQIKDLNQKQEAKKEEVIKLQQTYQQQMAA</sequence>
<dbReference type="CDD" id="cd23161">
    <property type="entry name" value="Prefoldin_6"/>
    <property type="match status" value="1"/>
</dbReference>
<evidence type="ECO:0008006" key="6">
    <source>
        <dbReference type="Google" id="ProtNLM"/>
    </source>
</evidence>
<accession>A0AAD5TE85</accession>
<dbReference type="GO" id="GO:0006457">
    <property type="term" value="P:protein folding"/>
    <property type="evidence" value="ECO:0007669"/>
    <property type="project" value="InterPro"/>
</dbReference>
<keyword evidence="3" id="KW-0175">Coiled coil</keyword>
<dbReference type="GO" id="GO:0051131">
    <property type="term" value="P:chaperone-mediated protein complex assembly"/>
    <property type="evidence" value="ECO:0007669"/>
    <property type="project" value="TreeGrafter"/>
</dbReference>
<evidence type="ECO:0000256" key="1">
    <source>
        <dbReference type="ARBA" id="ARBA00008045"/>
    </source>
</evidence>
<comment type="similarity">
    <text evidence="1">Belongs to the prefoldin subunit beta family.</text>
</comment>
<evidence type="ECO:0000256" key="2">
    <source>
        <dbReference type="ARBA" id="ARBA00023186"/>
    </source>
</evidence>
<dbReference type="FunFam" id="1.10.287.370:FF:000003">
    <property type="entry name" value="Prefoldin subunit 6"/>
    <property type="match status" value="1"/>
</dbReference>
<dbReference type="AlphaFoldDB" id="A0AAD5TE85"/>
<comment type="caution">
    <text evidence="4">The sequence shown here is derived from an EMBL/GenBank/DDBJ whole genome shotgun (WGS) entry which is preliminary data.</text>
</comment>
<dbReference type="Proteomes" id="UP001212152">
    <property type="component" value="Unassembled WGS sequence"/>
</dbReference>
<name>A0AAD5TE85_9FUNG</name>
<dbReference type="GO" id="GO:0016272">
    <property type="term" value="C:prefoldin complex"/>
    <property type="evidence" value="ECO:0007669"/>
    <property type="project" value="InterPro"/>
</dbReference>
<evidence type="ECO:0000313" key="5">
    <source>
        <dbReference type="Proteomes" id="UP001212152"/>
    </source>
</evidence>